<dbReference type="InterPro" id="IPR012128">
    <property type="entry name" value="Phycobilisome_asu/bsu"/>
</dbReference>
<evidence type="ECO:0000256" key="2">
    <source>
        <dbReference type="ARBA" id="ARBA00022991"/>
    </source>
</evidence>
<keyword evidence="5" id="KW-1185">Reference proteome</keyword>
<gene>
    <name evidence="4" type="ORF">V0288_13590</name>
</gene>
<dbReference type="GO" id="GO:0030089">
    <property type="term" value="C:phycobilisome"/>
    <property type="evidence" value="ECO:0007669"/>
    <property type="project" value="InterPro"/>
</dbReference>
<evidence type="ECO:0000313" key="5">
    <source>
        <dbReference type="Proteomes" id="UP001328733"/>
    </source>
</evidence>
<reference evidence="4 5" key="1">
    <citation type="submission" date="2024-01" db="EMBL/GenBank/DDBJ databases">
        <title>Genomic insights into the taxonomy and metabolism of the cyanobacterium Pannus brasiliensis CCIBt3594.</title>
        <authorList>
            <person name="Machado M."/>
            <person name="Botero N.B."/>
            <person name="Andreote A.P.D."/>
            <person name="Feitosa A.M.T."/>
            <person name="Popin R."/>
            <person name="Sivonen K."/>
            <person name="Fiore M.F."/>
        </authorList>
    </citation>
    <scope>NUCLEOTIDE SEQUENCE [LARGE SCALE GENOMIC DNA]</scope>
    <source>
        <strain evidence="4 5">CCIBt3594</strain>
    </source>
</reference>
<evidence type="ECO:0000313" key="4">
    <source>
        <dbReference type="EMBL" id="MEG3438156.1"/>
    </source>
</evidence>
<dbReference type="AlphaFoldDB" id="A0AAW9QXF9"/>
<dbReference type="Proteomes" id="UP001328733">
    <property type="component" value="Unassembled WGS sequence"/>
</dbReference>
<dbReference type="EMBL" id="JBAFSM010000024">
    <property type="protein sequence ID" value="MEG3438156.1"/>
    <property type="molecule type" value="Genomic_DNA"/>
</dbReference>
<dbReference type="CDD" id="cd08919">
    <property type="entry name" value="PBP-like"/>
    <property type="match status" value="1"/>
</dbReference>
<proteinExistence type="inferred from homology"/>
<protein>
    <submittedName>
        <fullName evidence="4">Allophycocyanin</fullName>
    </submittedName>
</protein>
<comment type="caution">
    <text evidence="4">The sequence shown here is derived from an EMBL/GenBank/DDBJ whole genome shotgun (WGS) entry which is preliminary data.</text>
</comment>
<keyword evidence="2" id="KW-0157">Chromophore</keyword>
<dbReference type="GO" id="GO:0015979">
    <property type="term" value="P:photosynthesis"/>
    <property type="evidence" value="ECO:0007669"/>
    <property type="project" value="InterPro"/>
</dbReference>
<keyword evidence="3" id="KW-0089">Bile pigment</keyword>
<name>A0AAW9QXF9_9CHRO</name>
<organism evidence="4 5">
    <name type="scientific">Pannus brasiliensis CCIBt3594</name>
    <dbReference type="NCBI Taxonomy" id="1427578"/>
    <lineage>
        <taxon>Bacteria</taxon>
        <taxon>Bacillati</taxon>
        <taxon>Cyanobacteriota</taxon>
        <taxon>Cyanophyceae</taxon>
        <taxon>Oscillatoriophycideae</taxon>
        <taxon>Chroococcales</taxon>
        <taxon>Microcystaceae</taxon>
        <taxon>Pannus</taxon>
    </lineage>
</organism>
<comment type="similarity">
    <text evidence="1">Belongs to the phycobiliprotein family.</text>
</comment>
<dbReference type="InterPro" id="IPR038719">
    <property type="entry name" value="Phycobilisome_asu/bsu_sf"/>
</dbReference>
<dbReference type="RefSeq" id="WP_332865639.1">
    <property type="nucleotide sequence ID" value="NZ_JBAFSM010000024.1"/>
</dbReference>
<dbReference type="Gene3D" id="1.10.490.20">
    <property type="entry name" value="Phycocyanins"/>
    <property type="match status" value="1"/>
</dbReference>
<dbReference type="SUPFAM" id="SSF46458">
    <property type="entry name" value="Globin-like"/>
    <property type="match status" value="1"/>
</dbReference>
<dbReference type="InterPro" id="IPR009050">
    <property type="entry name" value="Globin-like_sf"/>
</dbReference>
<evidence type="ECO:0000256" key="1">
    <source>
        <dbReference type="ARBA" id="ARBA00008182"/>
    </source>
</evidence>
<accession>A0AAW9QXF9</accession>
<dbReference type="Pfam" id="PF00502">
    <property type="entry name" value="Phycobilisome"/>
    <property type="match status" value="1"/>
</dbReference>
<evidence type="ECO:0000256" key="3">
    <source>
        <dbReference type="ARBA" id="ARBA00023307"/>
    </source>
</evidence>
<sequence>MLQQLERLGIAADGRFATAEELQFVKTYLDSIETRLSAYEKIRDESDRIVEEWEETKHARPEDLFHLNGRDVTSITRRDITNVLRLSANTMLFDDLDRLRDGFLIWFQTIAKAFRWQAHARLNYRIVQDVIRHYLTPEEVAIILPAFQLEDMMLGG</sequence>